<keyword evidence="6" id="KW-0961">Cell wall biogenesis/degradation</keyword>
<dbReference type="GO" id="GO:0071555">
    <property type="term" value="P:cell wall organization"/>
    <property type="evidence" value="ECO:0007669"/>
    <property type="project" value="UniProtKB-KW"/>
</dbReference>
<dbReference type="eggNOG" id="COG1376">
    <property type="taxonomic scope" value="Bacteria"/>
</dbReference>
<keyword evidence="5" id="KW-0573">Peptidoglycan synthesis</keyword>
<keyword evidence="3" id="KW-0808">Transferase</keyword>
<dbReference type="PANTHER" id="PTHR38477">
    <property type="entry name" value="HYPOTHETICAL EXPORTED PROTEIN"/>
    <property type="match status" value="1"/>
</dbReference>
<evidence type="ECO:0000256" key="3">
    <source>
        <dbReference type="ARBA" id="ARBA00022679"/>
    </source>
</evidence>
<keyword evidence="4" id="KW-0133">Cell shape</keyword>
<keyword evidence="8" id="KW-1185">Reference proteome</keyword>
<dbReference type="Proteomes" id="UP000027100">
    <property type="component" value="Unassembled WGS sequence"/>
</dbReference>
<evidence type="ECO:0000256" key="2">
    <source>
        <dbReference type="ARBA" id="ARBA00005992"/>
    </source>
</evidence>
<name>A0A062V6Y5_9PROT</name>
<dbReference type="InterPro" id="IPR032676">
    <property type="entry name" value="YkuD_2"/>
</dbReference>
<dbReference type="PATRIC" id="fig|1280954.3.peg.2668"/>
<dbReference type="Pfam" id="PF13645">
    <property type="entry name" value="YkuD_2"/>
    <property type="match status" value="1"/>
</dbReference>
<dbReference type="GO" id="GO:0009252">
    <property type="term" value="P:peptidoglycan biosynthetic process"/>
    <property type="evidence" value="ECO:0007669"/>
    <property type="project" value="UniProtKB-UniPathway"/>
</dbReference>
<protein>
    <recommendedName>
        <fullName evidence="9">YkuD domain-containing protein</fullName>
    </recommendedName>
</protein>
<comment type="pathway">
    <text evidence="1">Cell wall biogenesis; peptidoglycan biosynthesis.</text>
</comment>
<organism evidence="7 8">
    <name type="scientific">Hyphomonas polymorpha PS728</name>
    <dbReference type="NCBI Taxonomy" id="1280954"/>
    <lineage>
        <taxon>Bacteria</taxon>
        <taxon>Pseudomonadati</taxon>
        <taxon>Pseudomonadota</taxon>
        <taxon>Alphaproteobacteria</taxon>
        <taxon>Hyphomonadales</taxon>
        <taxon>Hyphomonadaceae</taxon>
        <taxon>Hyphomonas</taxon>
    </lineage>
</organism>
<evidence type="ECO:0000313" key="8">
    <source>
        <dbReference type="Proteomes" id="UP000027100"/>
    </source>
</evidence>
<dbReference type="EMBL" id="ARYM01000015">
    <property type="protein sequence ID" value="KCZ97807.1"/>
    <property type="molecule type" value="Genomic_DNA"/>
</dbReference>
<dbReference type="GO" id="GO:0008360">
    <property type="term" value="P:regulation of cell shape"/>
    <property type="evidence" value="ECO:0007669"/>
    <property type="project" value="UniProtKB-KW"/>
</dbReference>
<evidence type="ECO:0000313" key="7">
    <source>
        <dbReference type="EMBL" id="KCZ97807.1"/>
    </source>
</evidence>
<dbReference type="CDD" id="cd16913">
    <property type="entry name" value="YkuD_like"/>
    <property type="match status" value="1"/>
</dbReference>
<dbReference type="GO" id="GO:0004180">
    <property type="term" value="F:carboxypeptidase activity"/>
    <property type="evidence" value="ECO:0007669"/>
    <property type="project" value="UniProtKB-ARBA"/>
</dbReference>
<dbReference type="InterPro" id="IPR038063">
    <property type="entry name" value="Transpep_catalytic_dom"/>
</dbReference>
<evidence type="ECO:0000256" key="1">
    <source>
        <dbReference type="ARBA" id="ARBA00004752"/>
    </source>
</evidence>
<evidence type="ECO:0000256" key="5">
    <source>
        <dbReference type="ARBA" id="ARBA00022984"/>
    </source>
</evidence>
<dbReference type="GO" id="GO:0016740">
    <property type="term" value="F:transferase activity"/>
    <property type="evidence" value="ECO:0007669"/>
    <property type="project" value="UniProtKB-KW"/>
</dbReference>
<dbReference type="InterPro" id="IPR005490">
    <property type="entry name" value="LD_TPept_cat_dom"/>
</dbReference>
<sequence>MIFLIFSSAGLSAQAKMLDPDGLIRPELLERALAAMEAHARDGGSSGKLVIVDYGQHSSKKRLHVIDLATGAVSAYRAAHGMGTDKDHDGYLDGFSSLPGSQASSEGTFRFAEEYTGKHGRSFRLDGLDKTNSTSRERAIVVHAADYAEPAFLTRHGKLGRSNGCIVFSKDDLAAFANEVPAGTLIFVGK</sequence>
<accession>A0A062V6Y5</accession>
<dbReference type="STRING" id="1280954.HPO_13170"/>
<dbReference type="PANTHER" id="PTHR38477:SF1">
    <property type="entry name" value="MUREIN L,D-TRANSPEPTIDASE CATALYTIC DOMAIN FAMILY PROTEIN"/>
    <property type="match status" value="1"/>
</dbReference>
<dbReference type="AlphaFoldDB" id="A0A062V6Y5"/>
<proteinExistence type="inferred from homology"/>
<comment type="caution">
    <text evidence="7">The sequence shown here is derived from an EMBL/GenBank/DDBJ whole genome shotgun (WGS) entry which is preliminary data.</text>
</comment>
<evidence type="ECO:0000256" key="4">
    <source>
        <dbReference type="ARBA" id="ARBA00022960"/>
    </source>
</evidence>
<comment type="similarity">
    <text evidence="2">Belongs to the YkuD family.</text>
</comment>
<evidence type="ECO:0008006" key="9">
    <source>
        <dbReference type="Google" id="ProtNLM"/>
    </source>
</evidence>
<reference evidence="7 8" key="1">
    <citation type="journal article" date="2014" name="Antonie Van Leeuwenhoek">
        <title>Hyphomonas beringensis sp. nov. and Hyphomonas chukchiensis sp. nov., isolated from surface seawater of the Bering Sea and Chukchi Sea.</title>
        <authorList>
            <person name="Li C."/>
            <person name="Lai Q."/>
            <person name="Li G."/>
            <person name="Dong C."/>
            <person name="Wang J."/>
            <person name="Liao Y."/>
            <person name="Shao Z."/>
        </authorList>
    </citation>
    <scope>NUCLEOTIDE SEQUENCE [LARGE SCALE GENOMIC DNA]</scope>
    <source>
        <strain evidence="7 8">PS728</strain>
    </source>
</reference>
<dbReference type="Gene3D" id="2.40.440.10">
    <property type="entry name" value="L,D-transpeptidase catalytic domain-like"/>
    <property type="match status" value="1"/>
</dbReference>
<gene>
    <name evidence="7" type="ORF">HPO_13170</name>
</gene>
<evidence type="ECO:0000256" key="6">
    <source>
        <dbReference type="ARBA" id="ARBA00023316"/>
    </source>
</evidence>
<dbReference type="UniPathway" id="UPA00219"/>